<dbReference type="GO" id="GO:0000398">
    <property type="term" value="P:mRNA splicing, via spliceosome"/>
    <property type="evidence" value="ECO:0007669"/>
    <property type="project" value="TreeGrafter"/>
</dbReference>
<dbReference type="Pfam" id="PF00076">
    <property type="entry name" value="RRM_1"/>
    <property type="match status" value="1"/>
</dbReference>
<name>A0A2Z7CVU2_9LAMI</name>
<dbReference type="CDD" id="cd00590">
    <property type="entry name" value="RRM_SF"/>
    <property type="match status" value="1"/>
</dbReference>
<reference evidence="5 6" key="1">
    <citation type="journal article" date="2015" name="Proc. Natl. Acad. Sci. U.S.A.">
        <title>The resurrection genome of Boea hygrometrica: A blueprint for survival of dehydration.</title>
        <authorList>
            <person name="Xiao L."/>
            <person name="Yang G."/>
            <person name="Zhang L."/>
            <person name="Yang X."/>
            <person name="Zhao S."/>
            <person name="Ji Z."/>
            <person name="Zhou Q."/>
            <person name="Hu M."/>
            <person name="Wang Y."/>
            <person name="Chen M."/>
            <person name="Xu Y."/>
            <person name="Jin H."/>
            <person name="Xiao X."/>
            <person name="Hu G."/>
            <person name="Bao F."/>
            <person name="Hu Y."/>
            <person name="Wan P."/>
            <person name="Li L."/>
            <person name="Deng X."/>
            <person name="Kuang T."/>
            <person name="Xiang C."/>
            <person name="Zhu J.K."/>
            <person name="Oliver M.J."/>
            <person name="He Y."/>
        </authorList>
    </citation>
    <scope>NUCLEOTIDE SEQUENCE [LARGE SCALE GENOMIC DNA]</scope>
    <source>
        <strain evidence="6">cv. XS01</strain>
    </source>
</reference>
<dbReference type="InterPro" id="IPR051183">
    <property type="entry name" value="U1_U11-U12_snRNP_70-35kDa"/>
</dbReference>
<dbReference type="GO" id="GO:0005685">
    <property type="term" value="C:U1 snRNP"/>
    <property type="evidence" value="ECO:0007669"/>
    <property type="project" value="TreeGrafter"/>
</dbReference>
<keyword evidence="6" id="KW-1185">Reference proteome</keyword>
<dbReference type="Gene3D" id="3.30.70.330">
    <property type="match status" value="1"/>
</dbReference>
<dbReference type="Proteomes" id="UP000250235">
    <property type="component" value="Unassembled WGS sequence"/>
</dbReference>
<evidence type="ECO:0000313" key="5">
    <source>
        <dbReference type="EMBL" id="KZV50903.1"/>
    </source>
</evidence>
<dbReference type="EMBL" id="KQ992321">
    <property type="protein sequence ID" value="KZV50903.1"/>
    <property type="molecule type" value="Genomic_DNA"/>
</dbReference>
<comment type="subcellular location">
    <subcellularLocation>
        <location evidence="1">Nucleus</location>
    </subcellularLocation>
</comment>
<dbReference type="GO" id="GO:0071011">
    <property type="term" value="C:precatalytic spliceosome"/>
    <property type="evidence" value="ECO:0007669"/>
    <property type="project" value="TreeGrafter"/>
</dbReference>
<dbReference type="PANTHER" id="PTHR13952:SF21">
    <property type="entry name" value="POLYNUCLEOTIDE ADENYLYLTRANSFERASE DOMAIN_RNA RECOGNITION MOTIF PROTEIN-RELATED"/>
    <property type="match status" value="1"/>
</dbReference>
<dbReference type="PANTHER" id="PTHR13952">
    <property type="entry name" value="U1 SMALL NUCLEAR RIBONUCLEOPROTEIN 70 KD"/>
    <property type="match status" value="1"/>
</dbReference>
<keyword evidence="2" id="KW-0539">Nucleus</keyword>
<accession>A0A2Z7CVU2</accession>
<evidence type="ECO:0000313" key="6">
    <source>
        <dbReference type="Proteomes" id="UP000250235"/>
    </source>
</evidence>
<protein>
    <submittedName>
        <fullName evidence="5">Cold-inducible RNA-binding protein</fullName>
    </submittedName>
</protein>
<dbReference type="OrthoDB" id="439808at2759"/>
<dbReference type="AlphaFoldDB" id="A0A2Z7CVU2"/>
<sequence>MAKRAASELFVNRLSFYTTTDELKRLFSRFGVVKEARLIRDPKTQRHKGFGFVKFESEIEAQNAQKAMNGRIVGGQLIFVEFVEGNKTHQS</sequence>
<dbReference type="GO" id="GO:0030619">
    <property type="term" value="F:U1 snRNA binding"/>
    <property type="evidence" value="ECO:0007669"/>
    <property type="project" value="TreeGrafter"/>
</dbReference>
<feature type="domain" description="RRM" evidence="4">
    <location>
        <begin position="7"/>
        <end position="85"/>
    </location>
</feature>
<keyword evidence="3" id="KW-0694">RNA-binding</keyword>
<evidence type="ECO:0000259" key="4">
    <source>
        <dbReference type="PROSITE" id="PS50102"/>
    </source>
</evidence>
<gene>
    <name evidence="5" type="ORF">F511_10474</name>
</gene>
<dbReference type="SMART" id="SM00360">
    <property type="entry name" value="RRM"/>
    <property type="match status" value="1"/>
</dbReference>
<dbReference type="PROSITE" id="PS50102">
    <property type="entry name" value="RRM"/>
    <property type="match status" value="1"/>
</dbReference>
<organism evidence="5 6">
    <name type="scientific">Dorcoceras hygrometricum</name>
    <dbReference type="NCBI Taxonomy" id="472368"/>
    <lineage>
        <taxon>Eukaryota</taxon>
        <taxon>Viridiplantae</taxon>
        <taxon>Streptophyta</taxon>
        <taxon>Embryophyta</taxon>
        <taxon>Tracheophyta</taxon>
        <taxon>Spermatophyta</taxon>
        <taxon>Magnoliopsida</taxon>
        <taxon>eudicotyledons</taxon>
        <taxon>Gunneridae</taxon>
        <taxon>Pentapetalae</taxon>
        <taxon>asterids</taxon>
        <taxon>lamiids</taxon>
        <taxon>Lamiales</taxon>
        <taxon>Gesneriaceae</taxon>
        <taxon>Didymocarpoideae</taxon>
        <taxon>Trichosporeae</taxon>
        <taxon>Loxocarpinae</taxon>
        <taxon>Dorcoceras</taxon>
    </lineage>
</organism>
<dbReference type="GO" id="GO:0071004">
    <property type="term" value="C:U2-type prespliceosome"/>
    <property type="evidence" value="ECO:0007669"/>
    <property type="project" value="TreeGrafter"/>
</dbReference>
<evidence type="ECO:0000256" key="2">
    <source>
        <dbReference type="ARBA" id="ARBA00023242"/>
    </source>
</evidence>
<dbReference type="SUPFAM" id="SSF54928">
    <property type="entry name" value="RNA-binding domain, RBD"/>
    <property type="match status" value="1"/>
</dbReference>
<dbReference type="GO" id="GO:0003729">
    <property type="term" value="F:mRNA binding"/>
    <property type="evidence" value="ECO:0007669"/>
    <property type="project" value="TreeGrafter"/>
</dbReference>
<evidence type="ECO:0000256" key="3">
    <source>
        <dbReference type="PROSITE-ProRule" id="PRU00176"/>
    </source>
</evidence>
<dbReference type="InterPro" id="IPR035979">
    <property type="entry name" value="RBD_domain_sf"/>
</dbReference>
<dbReference type="InterPro" id="IPR000504">
    <property type="entry name" value="RRM_dom"/>
</dbReference>
<dbReference type="InterPro" id="IPR012677">
    <property type="entry name" value="Nucleotide-bd_a/b_plait_sf"/>
</dbReference>
<proteinExistence type="predicted"/>
<evidence type="ECO:0000256" key="1">
    <source>
        <dbReference type="ARBA" id="ARBA00004123"/>
    </source>
</evidence>